<feature type="region of interest" description="Disordered" evidence="1">
    <location>
        <begin position="141"/>
        <end position="163"/>
    </location>
</feature>
<evidence type="ECO:0000256" key="1">
    <source>
        <dbReference type="SAM" id="MobiDB-lite"/>
    </source>
</evidence>
<evidence type="ECO:0000313" key="3">
    <source>
        <dbReference type="Proteomes" id="UP001527925"/>
    </source>
</evidence>
<feature type="region of interest" description="Disordered" evidence="1">
    <location>
        <begin position="96"/>
        <end position="127"/>
    </location>
</feature>
<proteinExistence type="predicted"/>
<feature type="region of interest" description="Disordered" evidence="1">
    <location>
        <begin position="1"/>
        <end position="43"/>
    </location>
</feature>
<accession>A0ABR4NG04</accession>
<comment type="caution">
    <text evidence="2">The sequence shown here is derived from an EMBL/GenBank/DDBJ whole genome shotgun (WGS) entry which is preliminary data.</text>
</comment>
<feature type="region of interest" description="Disordered" evidence="1">
    <location>
        <begin position="336"/>
        <end position="356"/>
    </location>
</feature>
<organism evidence="2 3">
    <name type="scientific">Polyrhizophydium stewartii</name>
    <dbReference type="NCBI Taxonomy" id="2732419"/>
    <lineage>
        <taxon>Eukaryota</taxon>
        <taxon>Fungi</taxon>
        <taxon>Fungi incertae sedis</taxon>
        <taxon>Chytridiomycota</taxon>
        <taxon>Chytridiomycota incertae sedis</taxon>
        <taxon>Chytridiomycetes</taxon>
        <taxon>Rhizophydiales</taxon>
        <taxon>Rhizophydiales incertae sedis</taxon>
        <taxon>Polyrhizophydium</taxon>
    </lineage>
</organism>
<feature type="compositionally biased region" description="Basic and acidic residues" evidence="1">
    <location>
        <begin position="115"/>
        <end position="127"/>
    </location>
</feature>
<keyword evidence="3" id="KW-1185">Reference proteome</keyword>
<name>A0ABR4NG04_9FUNG</name>
<sequence length="374" mass="40591">MPAQSAEQAPDPQTSTNSNEPAGDQPSVEEVTRPAAPSSPGAYRVIDDFSIDAFVPKQAGYDITHKVSAGFTPQPGIPLVPTSEHASAIQAPVFVPTPSTASSAPEPQGRPARASPERSDAERAESRARTLARILGDHEASAAEAGDGIDPNASLNYGNDEAGELDVKPDGAWNFHTQIEATSVDDNTVEFRAIFCQPRMVRPVSVATSSVWITVAKGMDQGIWNVVYRFEHNHLTHCIKLPLKNPAESFSSVEFRRMLKRQAKLLASPLHRIDEMIQAKKQHADDPRTQALFSVQGADTFGRKGDTGKVPPDTHTYKSAYEDAQLVMSRAALNAATTAQTPVDSKPWKSKRGPFVLPRERLRDELSKIRAAGQ</sequence>
<reference evidence="2 3" key="1">
    <citation type="submission" date="2023-09" db="EMBL/GenBank/DDBJ databases">
        <title>Pangenome analysis of Batrachochytrium dendrobatidis and related Chytrids.</title>
        <authorList>
            <person name="Yacoub M.N."/>
            <person name="Stajich J.E."/>
            <person name="James T.Y."/>
        </authorList>
    </citation>
    <scope>NUCLEOTIDE SEQUENCE [LARGE SCALE GENOMIC DNA]</scope>
    <source>
        <strain evidence="2 3">JEL0888</strain>
    </source>
</reference>
<evidence type="ECO:0000313" key="2">
    <source>
        <dbReference type="EMBL" id="KAL2918432.1"/>
    </source>
</evidence>
<gene>
    <name evidence="2" type="ORF">HK105_201833</name>
</gene>
<dbReference type="Proteomes" id="UP001527925">
    <property type="component" value="Unassembled WGS sequence"/>
</dbReference>
<dbReference type="EMBL" id="JADGIZ020000006">
    <property type="protein sequence ID" value="KAL2918432.1"/>
    <property type="molecule type" value="Genomic_DNA"/>
</dbReference>
<feature type="compositionally biased region" description="Low complexity" evidence="1">
    <location>
        <begin position="96"/>
        <end position="105"/>
    </location>
</feature>
<protein>
    <submittedName>
        <fullName evidence="2">Uncharacterized protein</fullName>
    </submittedName>
</protein>
<feature type="compositionally biased region" description="Polar residues" evidence="1">
    <location>
        <begin position="1"/>
        <end position="20"/>
    </location>
</feature>